<evidence type="ECO:0000313" key="3">
    <source>
        <dbReference type="EnsemblPlants" id="ONIVA01G05990.1"/>
    </source>
</evidence>
<feature type="region of interest" description="Disordered" evidence="1">
    <location>
        <begin position="152"/>
        <end position="195"/>
    </location>
</feature>
<keyword evidence="4" id="KW-1185">Reference proteome</keyword>
<reference evidence="3" key="2">
    <citation type="submission" date="2018-04" db="EMBL/GenBank/DDBJ databases">
        <title>OnivRS2 (Oryza nivara Reference Sequence Version 2).</title>
        <authorList>
            <person name="Zhang J."/>
            <person name="Kudrna D."/>
            <person name="Lee S."/>
            <person name="Talag J."/>
            <person name="Rajasekar S."/>
            <person name="Welchert J."/>
            <person name="Hsing Y.-I."/>
            <person name="Wing R.A."/>
        </authorList>
    </citation>
    <scope>NUCLEOTIDE SEQUENCE [LARGE SCALE GENOMIC DNA]</scope>
</reference>
<dbReference type="Proteomes" id="UP000006591">
    <property type="component" value="Chromosome 1"/>
</dbReference>
<accession>A0A0E0FH66</accession>
<feature type="compositionally biased region" description="Basic residues" evidence="1">
    <location>
        <begin position="58"/>
        <end position="74"/>
    </location>
</feature>
<protein>
    <recommendedName>
        <fullName evidence="2">Ubiquitin-like domain-containing protein</fullName>
    </recommendedName>
</protein>
<feature type="region of interest" description="Disordered" evidence="1">
    <location>
        <begin position="1"/>
        <end position="39"/>
    </location>
</feature>
<organism evidence="3">
    <name type="scientific">Oryza nivara</name>
    <name type="common">Indian wild rice</name>
    <name type="synonym">Oryza sativa f. spontanea</name>
    <dbReference type="NCBI Taxonomy" id="4536"/>
    <lineage>
        <taxon>Eukaryota</taxon>
        <taxon>Viridiplantae</taxon>
        <taxon>Streptophyta</taxon>
        <taxon>Embryophyta</taxon>
        <taxon>Tracheophyta</taxon>
        <taxon>Spermatophyta</taxon>
        <taxon>Magnoliopsida</taxon>
        <taxon>Liliopsida</taxon>
        <taxon>Poales</taxon>
        <taxon>Poaceae</taxon>
        <taxon>BOP clade</taxon>
        <taxon>Oryzoideae</taxon>
        <taxon>Oryzeae</taxon>
        <taxon>Oryzinae</taxon>
        <taxon>Oryza</taxon>
    </lineage>
</organism>
<dbReference type="AlphaFoldDB" id="A0A0E0FH66"/>
<dbReference type="EnsemblPlants" id="ONIVA01G05990.1">
    <property type="protein sequence ID" value="ONIVA01G05990.1"/>
    <property type="gene ID" value="ONIVA01G05990"/>
</dbReference>
<feature type="domain" description="Ubiquitin-like" evidence="2">
    <location>
        <begin position="270"/>
        <end position="345"/>
    </location>
</feature>
<sequence>MGGRLGGRGTSRSIESHGGGKGCDIGCRRRTAPPRRRRRSAALVVVVAALPPSSSSQRRSHLRRHRNCRRRNSRGVKVARQPSGAGGQPRRCSVARQQGGQAALGLLLAGSLLRRIAVLDPATAAVDVGDAAPSPRPSESGKLHAGDLATAAVDAVTPTETMIHSGGRGRRRRRRRRRGSKGPYERGGGGDGDQAAKGCMDAAATGAKTGSTLSSGCSAAKAPAWMEEFSGDSTLCKKKDNTLDEVKEVVHVKQDAPPPSSFLPNSSGLQSLFVKACGVNISVQVDLSNTKVDYLINSACQKMRVNVKDTYAVLCGKILEYNKSLSDYPLYRNSTIEIRFRGRAGQPMTFDEKFDDIHANTWFYTVDLVPALQRQTRTNPPVLPWLSVRYFSDFASYNIQKVLNHITAMHWENLSYNGAFNSDNIIFHNGAVTIQGVLTVQFNGVTCAKDFAKLYSIFIAKFTPHERMSQLEHLDNIYPRHPGHSTTNISALGTFSWQDKVVRVPELRRAFIYGPNGRAYLVNGVWHNLNPLYTNDPKGCLHFANNFLKHAQNKFMLHEVEAAFSNCLEEYLPHILKAIARLAQHNPQGQQYLVDVKQQSGGAMNESYLARLMEHGGMAACWNTKKNNHSCCTV</sequence>
<dbReference type="OMA" id="TAMHREN"/>
<proteinExistence type="predicted"/>
<dbReference type="HOGENOM" id="CLU_030605_0_0_1"/>
<name>A0A0E0FH66_ORYNI</name>
<evidence type="ECO:0000313" key="4">
    <source>
        <dbReference type="Proteomes" id="UP000006591"/>
    </source>
</evidence>
<feature type="region of interest" description="Disordered" evidence="1">
    <location>
        <begin position="52"/>
        <end position="92"/>
    </location>
</feature>
<feature type="compositionally biased region" description="Basic residues" evidence="1">
    <location>
        <begin position="28"/>
        <end position="39"/>
    </location>
</feature>
<dbReference type="SUPFAM" id="SSF54236">
    <property type="entry name" value="Ubiquitin-like"/>
    <property type="match status" value="1"/>
</dbReference>
<reference evidence="3" key="1">
    <citation type="submission" date="2015-04" db="UniProtKB">
        <authorList>
            <consortium name="EnsemblPlants"/>
        </authorList>
    </citation>
    <scope>IDENTIFICATION</scope>
    <source>
        <strain evidence="3">SL10</strain>
    </source>
</reference>
<evidence type="ECO:0000256" key="1">
    <source>
        <dbReference type="SAM" id="MobiDB-lite"/>
    </source>
</evidence>
<feature type="compositionally biased region" description="Basic residues" evidence="1">
    <location>
        <begin position="167"/>
        <end position="180"/>
    </location>
</feature>
<dbReference type="InterPro" id="IPR029071">
    <property type="entry name" value="Ubiquitin-like_domsf"/>
</dbReference>
<dbReference type="InterPro" id="IPR000626">
    <property type="entry name" value="Ubiquitin-like_dom"/>
</dbReference>
<evidence type="ECO:0000259" key="2">
    <source>
        <dbReference type="PROSITE" id="PS50053"/>
    </source>
</evidence>
<dbReference type="Gramene" id="ONIVA01G05990.1">
    <property type="protein sequence ID" value="ONIVA01G05990.1"/>
    <property type="gene ID" value="ONIVA01G05990"/>
</dbReference>
<dbReference type="PROSITE" id="PS50053">
    <property type="entry name" value="UBIQUITIN_2"/>
    <property type="match status" value="1"/>
</dbReference>